<name>A0A9P8PK59_WICPI</name>
<reference evidence="1" key="2">
    <citation type="submission" date="2021-01" db="EMBL/GenBank/DDBJ databases">
        <authorList>
            <person name="Schikora-Tamarit M.A."/>
        </authorList>
    </citation>
    <scope>NUCLEOTIDE SEQUENCE</scope>
    <source>
        <strain evidence="1">CBS2887</strain>
    </source>
</reference>
<proteinExistence type="predicted"/>
<dbReference type="Proteomes" id="UP000774326">
    <property type="component" value="Unassembled WGS sequence"/>
</dbReference>
<accession>A0A9P8PK59</accession>
<reference evidence="1" key="1">
    <citation type="journal article" date="2021" name="Open Biol.">
        <title>Shared evolutionary footprints suggest mitochondrial oxidative damage underlies multiple complex I losses in fungi.</title>
        <authorList>
            <person name="Schikora-Tamarit M.A."/>
            <person name="Marcet-Houben M."/>
            <person name="Nosek J."/>
            <person name="Gabaldon T."/>
        </authorList>
    </citation>
    <scope>NUCLEOTIDE SEQUENCE</scope>
    <source>
        <strain evidence="1">CBS2887</strain>
    </source>
</reference>
<evidence type="ECO:0000313" key="2">
    <source>
        <dbReference type="Proteomes" id="UP000774326"/>
    </source>
</evidence>
<keyword evidence="2" id="KW-1185">Reference proteome</keyword>
<comment type="caution">
    <text evidence="1">The sequence shown here is derived from an EMBL/GenBank/DDBJ whole genome shotgun (WGS) entry which is preliminary data.</text>
</comment>
<organism evidence="1 2">
    <name type="scientific">Wickerhamomyces pijperi</name>
    <name type="common">Yeast</name>
    <name type="synonym">Pichia pijperi</name>
    <dbReference type="NCBI Taxonomy" id="599730"/>
    <lineage>
        <taxon>Eukaryota</taxon>
        <taxon>Fungi</taxon>
        <taxon>Dikarya</taxon>
        <taxon>Ascomycota</taxon>
        <taxon>Saccharomycotina</taxon>
        <taxon>Saccharomycetes</taxon>
        <taxon>Phaffomycetales</taxon>
        <taxon>Wickerhamomycetaceae</taxon>
        <taxon>Wickerhamomyces</taxon>
    </lineage>
</organism>
<dbReference type="EMBL" id="JAEUBG010005572">
    <property type="protein sequence ID" value="KAH3673783.1"/>
    <property type="molecule type" value="Genomic_DNA"/>
</dbReference>
<evidence type="ECO:0000313" key="1">
    <source>
        <dbReference type="EMBL" id="KAH3673783.1"/>
    </source>
</evidence>
<protein>
    <submittedName>
        <fullName evidence="1">Uncharacterized protein</fullName>
    </submittedName>
</protein>
<sequence>MQHKLLDLVRIHITVAYHFPSDISNSDKLHKIICLQAMNQLKLIAQTVIDTDTLILATDNDQIVVRDVDIDRMRLQVDGIDYIPIMINSNTHWCDVKEADQEQFRAGENFDQMRKGRKV</sequence>
<gene>
    <name evidence="1" type="ORF">WICPIJ_009663</name>
</gene>
<dbReference type="AlphaFoldDB" id="A0A9P8PK59"/>